<name>A0A101EQV1_9THEM</name>
<dbReference type="InterPro" id="IPR013974">
    <property type="entry name" value="SAF"/>
</dbReference>
<evidence type="ECO:0000259" key="3">
    <source>
        <dbReference type="SMART" id="SM00858"/>
    </source>
</evidence>
<dbReference type="SMART" id="SM00858">
    <property type="entry name" value="SAF"/>
    <property type="match status" value="1"/>
</dbReference>
<evidence type="ECO:0000256" key="1">
    <source>
        <dbReference type="ARBA" id="ARBA00010986"/>
    </source>
</evidence>
<dbReference type="PATRIC" id="fig|93930.3.peg.1667"/>
<dbReference type="InterPro" id="IPR052172">
    <property type="entry name" value="UxaA_altronate/galactarate_dh"/>
</dbReference>
<evidence type="ECO:0000313" key="4">
    <source>
        <dbReference type="EMBL" id="KUK23090.1"/>
    </source>
</evidence>
<feature type="domain" description="SAF" evidence="3">
    <location>
        <begin position="11"/>
        <end position="82"/>
    </location>
</feature>
<keyword evidence="2" id="KW-0456">Lyase</keyword>
<evidence type="ECO:0000256" key="2">
    <source>
        <dbReference type="ARBA" id="ARBA00023239"/>
    </source>
</evidence>
<comment type="caution">
    <text evidence="4">The sequence shown here is derived from an EMBL/GenBank/DDBJ whole genome shotgun (WGS) entry which is preliminary data.</text>
</comment>
<dbReference type="Proteomes" id="UP000058636">
    <property type="component" value="Unassembled WGS sequence"/>
</dbReference>
<accession>A0A101EQV1</accession>
<dbReference type="AlphaFoldDB" id="A0A101EQV1"/>
<comment type="similarity">
    <text evidence="1">Belongs to the UxaA family.</text>
</comment>
<dbReference type="InterPro" id="IPR048332">
    <property type="entry name" value="GD_AH_C"/>
</dbReference>
<proteinExistence type="inferred from homology"/>
<dbReference type="InterPro" id="IPR007392">
    <property type="entry name" value="GD_AH_second"/>
</dbReference>
<evidence type="ECO:0000313" key="5">
    <source>
        <dbReference type="Proteomes" id="UP000058636"/>
    </source>
</evidence>
<protein>
    <submittedName>
        <fullName evidence="4">Altronate dehydratase</fullName>
    </submittedName>
</protein>
<reference evidence="4 5" key="1">
    <citation type="journal article" date="2015" name="MBio">
        <title>Genome-Resolved Metagenomic Analysis Reveals Roles for Candidate Phyla and Other Microbial Community Members in Biogeochemical Transformations in Oil Reservoirs.</title>
        <authorList>
            <person name="Hu P."/>
            <person name="Tom L."/>
            <person name="Singh A."/>
            <person name="Thomas B.C."/>
            <person name="Baker B.J."/>
            <person name="Piceno Y.M."/>
            <person name="Andersen G.L."/>
            <person name="Banfield J.F."/>
        </authorList>
    </citation>
    <scope>NUCLEOTIDE SEQUENCE [LARGE SCALE GENOMIC DNA]</scope>
    <source>
        <strain evidence="4">46_26</strain>
    </source>
</reference>
<dbReference type="Pfam" id="PF08666">
    <property type="entry name" value="SAF"/>
    <property type="match status" value="1"/>
</dbReference>
<dbReference type="CDD" id="cd11613">
    <property type="entry name" value="SAF_AH_GD"/>
    <property type="match status" value="1"/>
</dbReference>
<gene>
    <name evidence="4" type="ORF">XD57_0816</name>
</gene>
<dbReference type="Gene3D" id="2.30.130.110">
    <property type="match status" value="1"/>
</dbReference>
<dbReference type="EMBL" id="LGFG01000054">
    <property type="protein sequence ID" value="KUK23090.1"/>
    <property type="molecule type" value="Genomic_DNA"/>
</dbReference>
<organism evidence="4 5">
    <name type="scientific">Thermotoga petrophila</name>
    <dbReference type="NCBI Taxonomy" id="93929"/>
    <lineage>
        <taxon>Bacteria</taxon>
        <taxon>Thermotogati</taxon>
        <taxon>Thermotogota</taxon>
        <taxon>Thermotogae</taxon>
        <taxon>Thermotogales</taxon>
        <taxon>Thermotogaceae</taxon>
        <taxon>Thermotoga</taxon>
    </lineage>
</organism>
<dbReference type="PANTHER" id="PTHR30536">
    <property type="entry name" value="ALTRONATE/GALACTARATE DEHYDRATASE"/>
    <property type="match status" value="1"/>
</dbReference>
<dbReference type="Pfam" id="PF04295">
    <property type="entry name" value="GD_AH_second"/>
    <property type="match status" value="1"/>
</dbReference>
<dbReference type="PANTHER" id="PTHR30536:SF5">
    <property type="entry name" value="ALTRONATE DEHYDRATASE"/>
    <property type="match status" value="1"/>
</dbReference>
<dbReference type="Pfam" id="PF20629">
    <property type="entry name" value="GD_AH_C"/>
    <property type="match status" value="1"/>
</dbReference>
<dbReference type="InterPro" id="IPR044144">
    <property type="entry name" value="SAF_UxaA/GarD"/>
</dbReference>
<dbReference type="GO" id="GO:0019698">
    <property type="term" value="P:D-galacturonate catabolic process"/>
    <property type="evidence" value="ECO:0007669"/>
    <property type="project" value="TreeGrafter"/>
</dbReference>
<sequence length="490" mass="54038">MKRYIKLGDSDNVAVALQDIAKGEAIELPEGKIVTLDDIPKGHKFALRDISAGEKVIKYGSVIGKAIKDINKGEWVSTHNLKTLLKPEWKPEWKGNKAKEVNVSIPQKTFWGFKRKNGKVGIRNEIWIIPTVGCINGVLKDFARSVERPEWIDDVKVLSHPYGCSQLGGDLENTKRILSGLARNPNAGGVMVVGLGCENLQLSYMKEELKNHPNVSFLMLQAVNDEYEALFKSFSEVAERAYSERTECPISSLTIGVKCGGSDSLSGITANPLVGKVSDYITYYGGTVLMSEIPEIFGAEDEIISRIEDEEVFNKFVRAITWFRNYYTRYNQPVSENPSPGNIKGGITTLEEKSLGAVKKSGSNKVTDVLWYGEEAKRSGVNIVFGPGNDLVSTTALAGSGAVMILFTTGRGTPFEAVVPTIKISTNSDLKRRRPDWIDFNAGEIAEGKDMDELLRELINLIIEVANGRRTKGEERGLQEIAIFKDGVIL</sequence>
<dbReference type="GO" id="GO:0016829">
    <property type="term" value="F:lyase activity"/>
    <property type="evidence" value="ECO:0007669"/>
    <property type="project" value="UniProtKB-KW"/>
</dbReference>